<dbReference type="Gene3D" id="3.30.70.270">
    <property type="match status" value="1"/>
</dbReference>
<feature type="domain" description="Reverse transcriptase" evidence="2">
    <location>
        <begin position="3"/>
        <end position="72"/>
    </location>
</feature>
<evidence type="ECO:0000256" key="1">
    <source>
        <dbReference type="SAM" id="MobiDB-lite"/>
    </source>
</evidence>
<dbReference type="Pfam" id="PF00078">
    <property type="entry name" value="RVT_1"/>
    <property type="match status" value="1"/>
</dbReference>
<protein>
    <submittedName>
        <fullName evidence="3">Polyprotein</fullName>
    </submittedName>
</protein>
<dbReference type="InterPro" id="IPR053134">
    <property type="entry name" value="RNA-dir_DNA_polymerase"/>
</dbReference>
<dbReference type="PANTHER" id="PTHR24559:SF444">
    <property type="entry name" value="REVERSE TRANSCRIPTASE DOMAIN-CONTAINING PROTEIN"/>
    <property type="match status" value="1"/>
</dbReference>
<dbReference type="Proteomes" id="UP000762676">
    <property type="component" value="Unassembled WGS sequence"/>
</dbReference>
<proteinExistence type="predicted"/>
<dbReference type="InterPro" id="IPR000477">
    <property type="entry name" value="RT_dom"/>
</dbReference>
<sequence length="90" mass="10024">MVPESNGGSRPCGDYRRLNDATVPDRYPTPHIQDFSARLAGKNIFSKIDFVGGYHQIPVDLEDVPKTAVITTFGSWEILRMPFVLKCAAQ</sequence>
<reference evidence="3 4" key="1">
    <citation type="journal article" date="2021" name="Elife">
        <title>Chloroplast acquisition without the gene transfer in kleptoplastic sea slugs, Plakobranchus ocellatus.</title>
        <authorList>
            <person name="Maeda T."/>
            <person name="Takahashi S."/>
            <person name="Yoshida T."/>
            <person name="Shimamura S."/>
            <person name="Takaki Y."/>
            <person name="Nagai Y."/>
            <person name="Toyoda A."/>
            <person name="Suzuki Y."/>
            <person name="Arimoto A."/>
            <person name="Ishii H."/>
            <person name="Satoh N."/>
            <person name="Nishiyama T."/>
            <person name="Hasebe M."/>
            <person name="Maruyama T."/>
            <person name="Minagawa J."/>
            <person name="Obokata J."/>
            <person name="Shigenobu S."/>
        </authorList>
    </citation>
    <scope>NUCLEOTIDE SEQUENCE [LARGE SCALE GENOMIC DNA]</scope>
</reference>
<dbReference type="SUPFAM" id="SSF56672">
    <property type="entry name" value="DNA/RNA polymerases"/>
    <property type="match status" value="1"/>
</dbReference>
<dbReference type="EMBL" id="BMAT01009029">
    <property type="protein sequence ID" value="GFR97203.1"/>
    <property type="molecule type" value="Genomic_DNA"/>
</dbReference>
<dbReference type="InterPro" id="IPR043502">
    <property type="entry name" value="DNA/RNA_pol_sf"/>
</dbReference>
<dbReference type="Gene3D" id="3.10.10.10">
    <property type="entry name" value="HIV Type 1 Reverse Transcriptase, subunit A, domain 1"/>
    <property type="match status" value="1"/>
</dbReference>
<evidence type="ECO:0000313" key="3">
    <source>
        <dbReference type="EMBL" id="GFR97203.1"/>
    </source>
</evidence>
<dbReference type="AlphaFoldDB" id="A0AAV4HJG2"/>
<gene>
    <name evidence="3" type="ORF">ElyMa_004471800</name>
</gene>
<evidence type="ECO:0000313" key="4">
    <source>
        <dbReference type="Proteomes" id="UP000762676"/>
    </source>
</evidence>
<accession>A0AAV4HJG2</accession>
<organism evidence="3 4">
    <name type="scientific">Elysia marginata</name>
    <dbReference type="NCBI Taxonomy" id="1093978"/>
    <lineage>
        <taxon>Eukaryota</taxon>
        <taxon>Metazoa</taxon>
        <taxon>Spiralia</taxon>
        <taxon>Lophotrochozoa</taxon>
        <taxon>Mollusca</taxon>
        <taxon>Gastropoda</taxon>
        <taxon>Heterobranchia</taxon>
        <taxon>Euthyneura</taxon>
        <taxon>Panpulmonata</taxon>
        <taxon>Sacoglossa</taxon>
        <taxon>Placobranchoidea</taxon>
        <taxon>Plakobranchidae</taxon>
        <taxon>Elysia</taxon>
    </lineage>
</organism>
<comment type="caution">
    <text evidence="3">The sequence shown here is derived from an EMBL/GenBank/DDBJ whole genome shotgun (WGS) entry which is preliminary data.</text>
</comment>
<name>A0AAV4HJG2_9GAST</name>
<evidence type="ECO:0000259" key="2">
    <source>
        <dbReference type="Pfam" id="PF00078"/>
    </source>
</evidence>
<feature type="region of interest" description="Disordered" evidence="1">
    <location>
        <begin position="1"/>
        <end position="25"/>
    </location>
</feature>
<dbReference type="CDD" id="cd01647">
    <property type="entry name" value="RT_LTR"/>
    <property type="match status" value="1"/>
</dbReference>
<dbReference type="PANTHER" id="PTHR24559">
    <property type="entry name" value="TRANSPOSON TY3-I GAG-POL POLYPROTEIN"/>
    <property type="match status" value="1"/>
</dbReference>
<keyword evidence="4" id="KW-1185">Reference proteome</keyword>
<dbReference type="InterPro" id="IPR043128">
    <property type="entry name" value="Rev_trsase/Diguanyl_cyclase"/>
</dbReference>